<keyword evidence="2" id="KW-0472">Membrane</keyword>
<keyword evidence="4" id="KW-1185">Reference proteome</keyword>
<gene>
    <name evidence="3" type="ORF">MMYC01_209612</name>
</gene>
<feature type="region of interest" description="Disordered" evidence="1">
    <location>
        <begin position="466"/>
        <end position="569"/>
    </location>
</feature>
<dbReference type="AlphaFoldDB" id="A0A175VVJ9"/>
<evidence type="ECO:0000256" key="2">
    <source>
        <dbReference type="SAM" id="Phobius"/>
    </source>
</evidence>
<evidence type="ECO:0000256" key="1">
    <source>
        <dbReference type="SAM" id="MobiDB-lite"/>
    </source>
</evidence>
<dbReference type="Proteomes" id="UP000078237">
    <property type="component" value="Unassembled WGS sequence"/>
</dbReference>
<dbReference type="STRING" id="100816.A0A175VVJ9"/>
<name>A0A175VVJ9_9PEZI</name>
<dbReference type="VEuPathDB" id="FungiDB:MMYC01_209612"/>
<feature type="region of interest" description="Disordered" evidence="1">
    <location>
        <begin position="48"/>
        <end position="84"/>
    </location>
</feature>
<feature type="compositionally biased region" description="Low complexity" evidence="1">
    <location>
        <begin position="320"/>
        <end position="333"/>
    </location>
</feature>
<feature type="compositionally biased region" description="Low complexity" evidence="1">
    <location>
        <begin position="51"/>
        <end position="62"/>
    </location>
</feature>
<feature type="compositionally biased region" description="Gly residues" evidence="1">
    <location>
        <begin position="540"/>
        <end position="558"/>
    </location>
</feature>
<dbReference type="OrthoDB" id="4848916at2759"/>
<feature type="compositionally biased region" description="Low complexity" evidence="1">
    <location>
        <begin position="559"/>
        <end position="569"/>
    </location>
</feature>
<proteinExistence type="predicted"/>
<organism evidence="3 4">
    <name type="scientific">Madurella mycetomatis</name>
    <dbReference type="NCBI Taxonomy" id="100816"/>
    <lineage>
        <taxon>Eukaryota</taxon>
        <taxon>Fungi</taxon>
        <taxon>Dikarya</taxon>
        <taxon>Ascomycota</taxon>
        <taxon>Pezizomycotina</taxon>
        <taxon>Sordariomycetes</taxon>
        <taxon>Sordariomycetidae</taxon>
        <taxon>Sordariales</taxon>
        <taxon>Sordariales incertae sedis</taxon>
        <taxon>Madurella</taxon>
    </lineage>
</organism>
<evidence type="ECO:0000313" key="4">
    <source>
        <dbReference type="Proteomes" id="UP000078237"/>
    </source>
</evidence>
<feature type="compositionally biased region" description="Pro residues" evidence="1">
    <location>
        <begin position="487"/>
        <end position="505"/>
    </location>
</feature>
<sequence>MTITSFTGEPETRVAVVTETDLLTFLDPALRTQTLTFTTTSFFRRARRTVRTPPQTQPSRTPAIRRNLEPPSLVPTSDPVPKPTSTVAFRTKGRAEKRQDITLISTVTSIATVFARNIVTSTLTNTVFSTTTVAPNAVTTVVVTTTVFLPSASITSTTRSSTRSSPGGSSTSLSPSNSNTDSVNSPTRSSSTATRSSLSLSSPSSATSMTRTSITSTDSATMATMMTRSLSDSTPSPTTTPTLTPIPMAATFSLSSGQIAGIVLGAIIGLFLLLLAAYLLRRLVQKRRAAQAQMRQQLSTPSNPNLGGASDPAPGPIVPIGPGSSSNASSSPGGNSGLTGEGEVRIVIRPAPRRRTQSSQIWPMPPSQRGIVQQGPGQGQDQGQYSLFVEETTTGETTPQDPGAWSIASERGSLGEAADDHAAAYAGFGSARPSTSVTNTSAGAAGRDGVSVLSVGWDTSNRSMSMLGGGGSVSEAGSYPGLGTLLTPPPAPPPAPPPPPPPFRPLRPILQGGRADGDFTSSEGPDGSSDRGLSTRGTDATGGSGRSGGGGGGGGSGYPMGSFGIGRAW</sequence>
<feature type="transmembrane region" description="Helical" evidence="2">
    <location>
        <begin position="259"/>
        <end position="280"/>
    </location>
</feature>
<feature type="region of interest" description="Disordered" evidence="1">
    <location>
        <begin position="294"/>
        <end position="382"/>
    </location>
</feature>
<accession>A0A175VVJ9</accession>
<keyword evidence="2" id="KW-0812">Transmembrane</keyword>
<evidence type="ECO:0000313" key="3">
    <source>
        <dbReference type="EMBL" id="KXX75181.1"/>
    </source>
</evidence>
<protein>
    <submittedName>
        <fullName evidence="3">Uncharacterized protein</fullName>
    </submittedName>
</protein>
<comment type="caution">
    <text evidence="3">The sequence shown here is derived from an EMBL/GenBank/DDBJ whole genome shotgun (WGS) entry which is preliminary data.</text>
</comment>
<feature type="compositionally biased region" description="Low complexity" evidence="1">
    <location>
        <begin position="368"/>
        <end position="382"/>
    </location>
</feature>
<keyword evidence="2" id="KW-1133">Transmembrane helix</keyword>
<dbReference type="EMBL" id="LCTW02000288">
    <property type="protein sequence ID" value="KXX75181.1"/>
    <property type="molecule type" value="Genomic_DNA"/>
</dbReference>
<feature type="region of interest" description="Disordered" evidence="1">
    <location>
        <begin position="154"/>
        <end position="221"/>
    </location>
</feature>
<reference evidence="3 4" key="1">
    <citation type="journal article" date="2016" name="Genome Announc.">
        <title>Genome Sequence of Madurella mycetomatis mm55, Isolated from a Human Mycetoma Case in Sudan.</title>
        <authorList>
            <person name="Smit S."/>
            <person name="Derks M.F."/>
            <person name="Bervoets S."/>
            <person name="Fahal A."/>
            <person name="van Leeuwen W."/>
            <person name="van Belkum A."/>
            <person name="van de Sande W.W."/>
        </authorList>
    </citation>
    <scope>NUCLEOTIDE SEQUENCE [LARGE SCALE GENOMIC DNA]</scope>
    <source>
        <strain evidence="4">mm55</strain>
    </source>
</reference>